<feature type="transmembrane region" description="Helical" evidence="7">
    <location>
        <begin position="32"/>
        <end position="56"/>
    </location>
</feature>
<dbReference type="InterPro" id="IPR051907">
    <property type="entry name" value="DoxX-like_oxidoreductase"/>
</dbReference>
<reference evidence="8" key="2">
    <citation type="submission" date="2020-09" db="EMBL/GenBank/DDBJ databases">
        <authorList>
            <person name="Sun Q."/>
            <person name="Ohkuma M."/>
        </authorList>
    </citation>
    <scope>NUCLEOTIDE SEQUENCE</scope>
    <source>
        <strain evidence="8">JCM 12580</strain>
    </source>
</reference>
<keyword evidence="3" id="KW-1003">Cell membrane</keyword>
<evidence type="ECO:0000256" key="7">
    <source>
        <dbReference type="SAM" id="Phobius"/>
    </source>
</evidence>
<comment type="caution">
    <text evidence="8">The sequence shown here is derived from an EMBL/GenBank/DDBJ whole genome shotgun (WGS) entry which is preliminary data.</text>
</comment>
<dbReference type="PANTHER" id="PTHR33452:SF1">
    <property type="entry name" value="INNER MEMBRANE PROTEIN YPHA-RELATED"/>
    <property type="match status" value="1"/>
</dbReference>
<comment type="similarity">
    <text evidence="2">Belongs to the DoxX family.</text>
</comment>
<name>A0A917PKV5_9BACI</name>
<evidence type="ECO:0000256" key="4">
    <source>
        <dbReference type="ARBA" id="ARBA00022692"/>
    </source>
</evidence>
<evidence type="ECO:0000313" key="9">
    <source>
        <dbReference type="Proteomes" id="UP000658382"/>
    </source>
</evidence>
<evidence type="ECO:0000313" key="8">
    <source>
        <dbReference type="EMBL" id="GGJ82166.1"/>
    </source>
</evidence>
<dbReference type="GO" id="GO:0005886">
    <property type="term" value="C:plasma membrane"/>
    <property type="evidence" value="ECO:0007669"/>
    <property type="project" value="UniProtKB-SubCell"/>
</dbReference>
<dbReference type="AlphaFoldDB" id="A0A917PKV5"/>
<evidence type="ECO:0000256" key="1">
    <source>
        <dbReference type="ARBA" id="ARBA00004651"/>
    </source>
</evidence>
<keyword evidence="4 7" id="KW-0812">Transmembrane</keyword>
<sequence length="99" mass="10500">MQGMGKRFESMGMKNGVTMAFLADLSEIGGGVLFILGLLTPLASLLITIPMVVAIFKVHIKSGSFSSNGGYEFPLTKLSIAVGIDLADPGKWAIDTFTF</sequence>
<reference evidence="8" key="1">
    <citation type="journal article" date="2014" name="Int. J. Syst. Evol. Microbiol.">
        <title>Complete genome sequence of Corynebacterium casei LMG S-19264T (=DSM 44701T), isolated from a smear-ripened cheese.</title>
        <authorList>
            <consortium name="US DOE Joint Genome Institute (JGI-PGF)"/>
            <person name="Walter F."/>
            <person name="Albersmeier A."/>
            <person name="Kalinowski J."/>
            <person name="Ruckert C."/>
        </authorList>
    </citation>
    <scope>NUCLEOTIDE SEQUENCE</scope>
    <source>
        <strain evidence="8">JCM 12580</strain>
    </source>
</reference>
<gene>
    <name evidence="8" type="ORF">GCM10007063_00770</name>
</gene>
<evidence type="ECO:0000256" key="2">
    <source>
        <dbReference type="ARBA" id="ARBA00006679"/>
    </source>
</evidence>
<dbReference type="InterPro" id="IPR032808">
    <property type="entry name" value="DoxX"/>
</dbReference>
<keyword evidence="9" id="KW-1185">Reference proteome</keyword>
<evidence type="ECO:0000256" key="5">
    <source>
        <dbReference type="ARBA" id="ARBA00022989"/>
    </source>
</evidence>
<accession>A0A917PKV5</accession>
<evidence type="ECO:0000256" key="6">
    <source>
        <dbReference type="ARBA" id="ARBA00023136"/>
    </source>
</evidence>
<protein>
    <recommendedName>
        <fullName evidence="10">DoxX family protein</fullName>
    </recommendedName>
</protein>
<evidence type="ECO:0000256" key="3">
    <source>
        <dbReference type="ARBA" id="ARBA00022475"/>
    </source>
</evidence>
<dbReference type="Pfam" id="PF07681">
    <property type="entry name" value="DoxX"/>
    <property type="match status" value="1"/>
</dbReference>
<evidence type="ECO:0008006" key="10">
    <source>
        <dbReference type="Google" id="ProtNLM"/>
    </source>
</evidence>
<comment type="subcellular location">
    <subcellularLocation>
        <location evidence="1">Cell membrane</location>
        <topology evidence="1">Multi-pass membrane protein</topology>
    </subcellularLocation>
</comment>
<dbReference type="Proteomes" id="UP000658382">
    <property type="component" value="Unassembled WGS sequence"/>
</dbReference>
<keyword evidence="5 7" id="KW-1133">Transmembrane helix</keyword>
<dbReference type="EMBL" id="BMNQ01000001">
    <property type="protein sequence ID" value="GGJ82166.1"/>
    <property type="molecule type" value="Genomic_DNA"/>
</dbReference>
<proteinExistence type="inferred from homology"/>
<keyword evidence="6 7" id="KW-0472">Membrane</keyword>
<dbReference type="PANTHER" id="PTHR33452">
    <property type="entry name" value="OXIDOREDUCTASE CATD-RELATED"/>
    <property type="match status" value="1"/>
</dbReference>
<organism evidence="8 9">
    <name type="scientific">Lentibacillus kapialis</name>
    <dbReference type="NCBI Taxonomy" id="340214"/>
    <lineage>
        <taxon>Bacteria</taxon>
        <taxon>Bacillati</taxon>
        <taxon>Bacillota</taxon>
        <taxon>Bacilli</taxon>
        <taxon>Bacillales</taxon>
        <taxon>Bacillaceae</taxon>
        <taxon>Lentibacillus</taxon>
    </lineage>
</organism>